<proteinExistence type="inferred from homology"/>
<evidence type="ECO:0000256" key="6">
    <source>
        <dbReference type="ARBA" id="ARBA00022856"/>
    </source>
</evidence>
<reference evidence="12 13" key="1">
    <citation type="submission" date="2018-10" db="EMBL/GenBank/DDBJ databases">
        <title>Genome assembly for a Yunnan-Guizhou Plateau 3E fish, Anabarilius grahami (Regan), and its evolutionary and genetic applications.</title>
        <authorList>
            <person name="Jiang W."/>
        </authorList>
    </citation>
    <scope>NUCLEOTIDE SEQUENCE [LARGE SCALE GENOMIC DNA]</scope>
    <source>
        <strain evidence="12">AG-KIZ</strain>
        <tissue evidence="12">Muscle</tissue>
    </source>
</reference>
<name>A0A3N0XDU0_ANAGA</name>
<keyword evidence="9 11" id="KW-0472">Membrane</keyword>
<keyword evidence="4 11" id="KW-0812">Transmembrane</keyword>
<dbReference type="InterPro" id="IPR043381">
    <property type="entry name" value="SLC15A2"/>
</dbReference>
<dbReference type="Proteomes" id="UP000281406">
    <property type="component" value="Unassembled WGS sequence"/>
</dbReference>
<feature type="region of interest" description="Disordered" evidence="10">
    <location>
        <begin position="693"/>
        <end position="720"/>
    </location>
</feature>
<dbReference type="PROSITE" id="PS01022">
    <property type="entry name" value="PTR2_1"/>
    <property type="match status" value="1"/>
</dbReference>
<dbReference type="CDD" id="cd17411">
    <property type="entry name" value="MFS_SLC15A2"/>
    <property type="match status" value="1"/>
</dbReference>
<feature type="compositionally biased region" description="Basic and acidic residues" evidence="10">
    <location>
        <begin position="693"/>
        <end position="707"/>
    </location>
</feature>
<evidence type="ECO:0000256" key="4">
    <source>
        <dbReference type="ARBA" id="ARBA00022692"/>
    </source>
</evidence>
<evidence type="ECO:0000256" key="3">
    <source>
        <dbReference type="ARBA" id="ARBA00022448"/>
    </source>
</evidence>
<feature type="transmembrane region" description="Helical" evidence="11">
    <location>
        <begin position="213"/>
        <end position="233"/>
    </location>
</feature>
<keyword evidence="3" id="KW-0813">Transport</keyword>
<dbReference type="GO" id="GO:0015031">
    <property type="term" value="P:protein transport"/>
    <property type="evidence" value="ECO:0007669"/>
    <property type="project" value="UniProtKB-KW"/>
</dbReference>
<dbReference type="Pfam" id="PF00854">
    <property type="entry name" value="PTR2"/>
    <property type="match status" value="2"/>
</dbReference>
<feature type="transmembrane region" description="Helical" evidence="11">
    <location>
        <begin position="136"/>
        <end position="160"/>
    </location>
</feature>
<dbReference type="InterPro" id="IPR000109">
    <property type="entry name" value="POT_fam"/>
</dbReference>
<feature type="transmembrane region" description="Helical" evidence="11">
    <location>
        <begin position="365"/>
        <end position="386"/>
    </location>
</feature>
<evidence type="ECO:0000256" key="9">
    <source>
        <dbReference type="ARBA" id="ARBA00023136"/>
    </source>
</evidence>
<keyword evidence="5" id="KW-0769">Symport</keyword>
<dbReference type="EMBL" id="RJVU01079738">
    <property type="protein sequence ID" value="ROI15546.1"/>
    <property type="molecule type" value="Genomic_DNA"/>
</dbReference>
<dbReference type="FunFam" id="1.20.1250.20:FF:000049">
    <property type="entry name" value="Solute carrier family 15 member 2"/>
    <property type="match status" value="1"/>
</dbReference>
<dbReference type="AlphaFoldDB" id="A0A3N0XDU0"/>
<dbReference type="GO" id="GO:0015293">
    <property type="term" value="F:symporter activity"/>
    <property type="evidence" value="ECO:0007669"/>
    <property type="project" value="UniProtKB-KW"/>
</dbReference>
<dbReference type="SUPFAM" id="SSF103473">
    <property type="entry name" value="MFS general substrate transporter"/>
    <property type="match status" value="1"/>
</dbReference>
<evidence type="ECO:0000256" key="2">
    <source>
        <dbReference type="ARBA" id="ARBA00005982"/>
    </source>
</evidence>
<evidence type="ECO:0000256" key="5">
    <source>
        <dbReference type="ARBA" id="ARBA00022847"/>
    </source>
</evidence>
<organism evidence="12 13">
    <name type="scientific">Anabarilius grahami</name>
    <name type="common">Kanglang fish</name>
    <name type="synonym">Barilius grahami</name>
    <dbReference type="NCBI Taxonomy" id="495550"/>
    <lineage>
        <taxon>Eukaryota</taxon>
        <taxon>Metazoa</taxon>
        <taxon>Chordata</taxon>
        <taxon>Craniata</taxon>
        <taxon>Vertebrata</taxon>
        <taxon>Euteleostomi</taxon>
        <taxon>Actinopterygii</taxon>
        <taxon>Neopterygii</taxon>
        <taxon>Teleostei</taxon>
        <taxon>Ostariophysi</taxon>
        <taxon>Cypriniformes</taxon>
        <taxon>Xenocyprididae</taxon>
        <taxon>Xenocypridinae</taxon>
        <taxon>Xenocypridinae incertae sedis</taxon>
        <taxon>Anabarilius</taxon>
    </lineage>
</organism>
<evidence type="ECO:0000256" key="8">
    <source>
        <dbReference type="ARBA" id="ARBA00022989"/>
    </source>
</evidence>
<feature type="transmembrane region" description="Helical" evidence="11">
    <location>
        <begin position="54"/>
        <end position="73"/>
    </location>
</feature>
<dbReference type="GO" id="GO:0035673">
    <property type="term" value="F:oligopeptide transmembrane transporter activity"/>
    <property type="evidence" value="ECO:0007669"/>
    <property type="project" value="InterPro"/>
</dbReference>
<keyword evidence="6" id="KW-0571">Peptide transport</keyword>
<keyword evidence="7" id="KW-0653">Protein transport</keyword>
<keyword evidence="8 11" id="KW-1133">Transmembrane helix</keyword>
<dbReference type="GO" id="GO:0016020">
    <property type="term" value="C:membrane"/>
    <property type="evidence" value="ECO:0007669"/>
    <property type="project" value="UniProtKB-SubCell"/>
</dbReference>
<evidence type="ECO:0000256" key="1">
    <source>
        <dbReference type="ARBA" id="ARBA00004141"/>
    </source>
</evidence>
<evidence type="ECO:0000256" key="11">
    <source>
        <dbReference type="SAM" id="Phobius"/>
    </source>
</evidence>
<feature type="transmembrane region" description="Helical" evidence="11">
    <location>
        <begin position="181"/>
        <end position="201"/>
    </location>
</feature>
<feature type="transmembrane region" description="Helical" evidence="11">
    <location>
        <begin position="293"/>
        <end position="311"/>
    </location>
</feature>
<evidence type="ECO:0000313" key="12">
    <source>
        <dbReference type="EMBL" id="ROI15546.1"/>
    </source>
</evidence>
<feature type="transmembrane region" description="Helical" evidence="11">
    <location>
        <begin position="656"/>
        <end position="677"/>
    </location>
</feature>
<evidence type="ECO:0000313" key="13">
    <source>
        <dbReference type="Proteomes" id="UP000281406"/>
    </source>
</evidence>
<dbReference type="InterPro" id="IPR036259">
    <property type="entry name" value="MFS_trans_sf"/>
</dbReference>
<evidence type="ECO:0000256" key="7">
    <source>
        <dbReference type="ARBA" id="ARBA00022927"/>
    </source>
</evidence>
<feature type="transmembrane region" description="Helical" evidence="11">
    <location>
        <begin position="625"/>
        <end position="644"/>
    </location>
</feature>
<dbReference type="InterPro" id="IPR018456">
    <property type="entry name" value="PTR2_symporter_CS"/>
</dbReference>
<accession>A0A3N0XDU0</accession>
<dbReference type="OrthoDB" id="205993at2759"/>
<dbReference type="Gene3D" id="1.20.1250.20">
    <property type="entry name" value="MFS general substrate transporter like domains"/>
    <property type="match status" value="2"/>
</dbReference>
<feature type="transmembrane region" description="Helical" evidence="11">
    <location>
        <begin position="79"/>
        <end position="98"/>
    </location>
</feature>
<comment type="similarity">
    <text evidence="2">Belongs to the major facilitator superfamily. Proton-dependent oligopeptide transporter (POT/PTR) (TC 2.A.17) family.</text>
</comment>
<dbReference type="PANTHER" id="PTHR11654">
    <property type="entry name" value="OLIGOPEPTIDE TRANSPORTER-RELATED"/>
    <property type="match status" value="1"/>
</dbReference>
<evidence type="ECO:0000256" key="10">
    <source>
        <dbReference type="SAM" id="MobiDB-lite"/>
    </source>
</evidence>
<gene>
    <name evidence="12" type="ORF">DPX16_5088</name>
</gene>
<sequence length="720" mass="80327">MLMQRTMEKSSVHRQNVTCLFVIKCYFACTQKLCGTNYPVSIAFIVVNEFCERFSYYGMKAVLTLYFINYLGWDKNLSTAVYHAFSSLCYFTPLLGALIADSWLGKFRTIIYLSIVYVIGHVVKSVGAIPDVGDSTLHIVLSVVGLVLIAFGTGGIKPCVAAFGGDQFDEENTDERRKFFSIFYMSINAGSVLSTIVTPILRGDVQCFGGDCYALAFGVPAALMVIALVVFIAGSGLYKKGPPEGNVLARVFKCIGFAIRNRWRNSKNSPKRSHWLDWAEEKYPKRLIQEIKMVCRVLVLYIPLPMFWALFDQQGSRWTLQATRMNMNFMLNALLILVFIPIFDMGIYPLVGLCRIKLTPLKKMASGMILAALAFCAATAVEIYVIKTVVQPPPAKESLIQVFNLMDSDVRVQFPEHNVFSEPFTPYEDPSGYTSLPLTGESQQQTVTVSHNGAEYQCGLTFTERAAYSLILRNPAQPGGTVCKLVEDHITKSETGAAYLRFINTHTENISITVGKEEFYAPANYGISYNMSVPRGEYNRVVCVTDSNEYEIDLGLLDFGAFYTVILTQKSNDLTPIKMEDIQANNIHIAWQIPQYVFLTAGEVMFSITGLEFSYSQAPASMKSVLQAGWLMTVAFGNVIVLIVAEGAGMEQWVEFILFAALLVAVSIIFSIMAYFYTYVDADQLDKIYGEDTNDEKVKSSNSKDNETVSMADMPKQTKM</sequence>
<feature type="transmembrane region" description="Helical" evidence="11">
    <location>
        <begin position="110"/>
        <end position="130"/>
    </location>
</feature>
<keyword evidence="13" id="KW-1185">Reference proteome</keyword>
<comment type="subcellular location">
    <subcellularLocation>
        <location evidence="1">Membrane</location>
        <topology evidence="1">Multi-pass membrane protein</topology>
    </subcellularLocation>
</comment>
<protein>
    <submittedName>
        <fullName evidence="12">Solute carrier family 15 member 2</fullName>
    </submittedName>
</protein>
<feature type="transmembrane region" description="Helical" evidence="11">
    <location>
        <begin position="331"/>
        <end position="353"/>
    </location>
</feature>
<comment type="caution">
    <text evidence="12">The sequence shown here is derived from an EMBL/GenBank/DDBJ whole genome shotgun (WGS) entry which is preliminary data.</text>
</comment>